<evidence type="ECO:0000313" key="2">
    <source>
        <dbReference type="Proteomes" id="UP000195221"/>
    </source>
</evidence>
<dbReference type="Proteomes" id="UP000195221">
    <property type="component" value="Unassembled WGS sequence"/>
</dbReference>
<sequence length="82" mass="9006">MQANFKAAGSLMGMKVVVNPLCDDVQRMHPSPRFAELMPPEFVAELDAWMLKFFGTQNLTYKLGDGTIVTGPKTYGALLGQL</sequence>
<proteinExistence type="predicted"/>
<protein>
    <submittedName>
        <fullName evidence="1">Uncharacterized protein</fullName>
    </submittedName>
</protein>
<dbReference type="RefSeq" id="WP_256701049.1">
    <property type="nucleotide sequence ID" value="NZ_MSRG01000020.1"/>
</dbReference>
<reference evidence="1 2" key="1">
    <citation type="submission" date="2017-03" db="EMBL/GenBank/DDBJ databases">
        <title>Genome analysis of strain PAMC 26577.</title>
        <authorList>
            <person name="Oh H.-M."/>
            <person name="Yang J.-A."/>
        </authorList>
    </citation>
    <scope>NUCLEOTIDE SEQUENCE [LARGE SCALE GENOMIC DNA]</scope>
    <source>
        <strain evidence="1 2">PAMC 26577</strain>
    </source>
</reference>
<name>A0A242N789_CABSO</name>
<dbReference type="EMBL" id="NBTZ01000009">
    <property type="protein sequence ID" value="OTP79463.1"/>
    <property type="molecule type" value="Genomic_DNA"/>
</dbReference>
<gene>
    <name evidence="1" type="ORF">PAMC26577_00950</name>
</gene>
<evidence type="ECO:0000313" key="1">
    <source>
        <dbReference type="EMBL" id="OTP79463.1"/>
    </source>
</evidence>
<comment type="caution">
    <text evidence="1">The sequence shown here is derived from an EMBL/GenBank/DDBJ whole genome shotgun (WGS) entry which is preliminary data.</text>
</comment>
<dbReference type="AlphaFoldDB" id="A0A242N789"/>
<accession>A0A242N789</accession>
<organism evidence="1 2">
    <name type="scientific">Caballeronia sordidicola</name>
    <name type="common">Burkholderia sordidicola</name>
    <dbReference type="NCBI Taxonomy" id="196367"/>
    <lineage>
        <taxon>Bacteria</taxon>
        <taxon>Pseudomonadati</taxon>
        <taxon>Pseudomonadota</taxon>
        <taxon>Betaproteobacteria</taxon>
        <taxon>Burkholderiales</taxon>
        <taxon>Burkholderiaceae</taxon>
        <taxon>Caballeronia</taxon>
    </lineage>
</organism>